<organism evidence="8 9">
    <name type="scientific">Geomonas terrae</name>
    <dbReference type="NCBI Taxonomy" id="2562681"/>
    <lineage>
        <taxon>Bacteria</taxon>
        <taxon>Pseudomonadati</taxon>
        <taxon>Thermodesulfobacteriota</taxon>
        <taxon>Desulfuromonadia</taxon>
        <taxon>Geobacterales</taxon>
        <taxon>Geobacteraceae</taxon>
        <taxon>Geomonas</taxon>
    </lineage>
</organism>
<dbReference type="RefSeq" id="WP_135868630.1">
    <property type="nucleotide sequence ID" value="NZ_SRSC01000001.1"/>
</dbReference>
<name>A0A4S1CM38_9BACT</name>
<dbReference type="GO" id="GO:0005737">
    <property type="term" value="C:cytoplasm"/>
    <property type="evidence" value="ECO:0007669"/>
    <property type="project" value="UniProtKB-ARBA"/>
</dbReference>
<accession>A0A4S1CM38</accession>
<dbReference type="GO" id="GO:0050661">
    <property type="term" value="F:NADP binding"/>
    <property type="evidence" value="ECO:0007669"/>
    <property type="project" value="InterPro"/>
</dbReference>
<dbReference type="SUPFAM" id="SSF48179">
    <property type="entry name" value="6-phosphogluconate dehydrogenase C-terminal domain-like"/>
    <property type="match status" value="1"/>
</dbReference>
<keyword evidence="2" id="KW-0560">Oxidoreductase</keyword>
<gene>
    <name evidence="8" type="ORF">E4633_02165</name>
</gene>
<dbReference type="AlphaFoldDB" id="A0A4S1CM38"/>
<dbReference type="PANTHER" id="PTHR43580">
    <property type="entry name" value="OXIDOREDUCTASE GLYR1-RELATED"/>
    <property type="match status" value="1"/>
</dbReference>
<dbReference type="Proteomes" id="UP000306416">
    <property type="component" value="Unassembled WGS sequence"/>
</dbReference>
<dbReference type="EMBL" id="SRSC01000001">
    <property type="protein sequence ID" value="TGU74296.1"/>
    <property type="molecule type" value="Genomic_DNA"/>
</dbReference>
<dbReference type="Pfam" id="PF14833">
    <property type="entry name" value="NAD_binding_11"/>
    <property type="match status" value="1"/>
</dbReference>
<sequence length="287" mass="29683">METYGFLGLGIMGSAMAKNLIKAGFKVKVWNRSPDKCEELAALGAEVAATAAEVASSCTITIAMLADPAAAYEVCFGPQGVLEGVGAGRGYVDMSTVDAGTAKEIAAAVTAKGGRFLEAPVSGSKKPAEDGTLIILAAGDRGLFDQTMPLFEKMGKKSLFLGEVGHGAEMKLIVNMVMGGMMTIFCEGMALADKAGLDSADLLDVLDSGALANPMFKLKGGQMTGGNFAPAFPLKHMQKDMRLAVALGDALGQPLFTAAAANENFKRAKAAGFADEDFCAVYKAIKS</sequence>
<dbReference type="InterPro" id="IPR036291">
    <property type="entry name" value="NAD(P)-bd_dom_sf"/>
</dbReference>
<dbReference type="InterPro" id="IPR013328">
    <property type="entry name" value="6PGD_dom2"/>
</dbReference>
<dbReference type="GO" id="GO:0051287">
    <property type="term" value="F:NAD binding"/>
    <property type="evidence" value="ECO:0007669"/>
    <property type="project" value="InterPro"/>
</dbReference>
<dbReference type="PANTHER" id="PTHR43580:SF2">
    <property type="entry name" value="CYTOKINE-LIKE NUCLEAR FACTOR N-PAC"/>
    <property type="match status" value="1"/>
</dbReference>
<keyword evidence="1" id="KW-0521">NADP</keyword>
<evidence type="ECO:0000256" key="4">
    <source>
        <dbReference type="ARBA" id="ARBA00023027"/>
    </source>
</evidence>
<dbReference type="GO" id="GO:0016491">
    <property type="term" value="F:oxidoreductase activity"/>
    <property type="evidence" value="ECO:0007669"/>
    <property type="project" value="UniProtKB-KW"/>
</dbReference>
<evidence type="ECO:0000313" key="8">
    <source>
        <dbReference type="EMBL" id="TGU74296.1"/>
    </source>
</evidence>
<dbReference type="InterPro" id="IPR029154">
    <property type="entry name" value="HIBADH-like_NADP-bd"/>
</dbReference>
<evidence type="ECO:0000256" key="3">
    <source>
        <dbReference type="ARBA" id="ARBA00023016"/>
    </source>
</evidence>
<feature type="domain" description="6-phosphogluconate dehydrogenase NADP-binding" evidence="6">
    <location>
        <begin position="4"/>
        <end position="160"/>
    </location>
</feature>
<dbReference type="Gene3D" id="1.10.1040.10">
    <property type="entry name" value="N-(1-d-carboxylethyl)-l-norvaline Dehydrogenase, domain 2"/>
    <property type="match status" value="1"/>
</dbReference>
<dbReference type="InterPro" id="IPR051265">
    <property type="entry name" value="HIBADH-related_NP60_sf"/>
</dbReference>
<feature type="domain" description="3-hydroxyisobutyrate dehydrogenase-like NAD-binding" evidence="7">
    <location>
        <begin position="165"/>
        <end position="284"/>
    </location>
</feature>
<evidence type="ECO:0000259" key="7">
    <source>
        <dbReference type="Pfam" id="PF14833"/>
    </source>
</evidence>
<dbReference type="FunFam" id="3.40.50.720:FF:000058">
    <property type="entry name" value="Putative oxidoreductase GLYR1 homolog"/>
    <property type="match status" value="1"/>
</dbReference>
<dbReference type="InterPro" id="IPR002204">
    <property type="entry name" value="3-OH-isobutyrate_DH-rel_CS"/>
</dbReference>
<comment type="caution">
    <text evidence="8">The sequence shown here is derived from an EMBL/GenBank/DDBJ whole genome shotgun (WGS) entry which is preliminary data.</text>
</comment>
<keyword evidence="9" id="KW-1185">Reference proteome</keyword>
<proteinExistence type="predicted"/>
<feature type="active site" evidence="5">
    <location>
        <position position="171"/>
    </location>
</feature>
<dbReference type="InterPro" id="IPR015815">
    <property type="entry name" value="HIBADH-related"/>
</dbReference>
<dbReference type="SUPFAM" id="SSF51735">
    <property type="entry name" value="NAD(P)-binding Rossmann-fold domains"/>
    <property type="match status" value="1"/>
</dbReference>
<evidence type="ECO:0000256" key="2">
    <source>
        <dbReference type="ARBA" id="ARBA00023002"/>
    </source>
</evidence>
<evidence type="ECO:0000313" key="9">
    <source>
        <dbReference type="Proteomes" id="UP000306416"/>
    </source>
</evidence>
<dbReference type="Pfam" id="PF03446">
    <property type="entry name" value="NAD_binding_2"/>
    <property type="match status" value="1"/>
</dbReference>
<keyword evidence="4" id="KW-0520">NAD</keyword>
<dbReference type="FunFam" id="1.10.1040.10:FF:000016">
    <property type="entry name" value="Glyoxylate/succinic semialdehyde reductase 2"/>
    <property type="match status" value="1"/>
</dbReference>
<dbReference type="Gene3D" id="3.40.50.720">
    <property type="entry name" value="NAD(P)-binding Rossmann-like Domain"/>
    <property type="match status" value="1"/>
</dbReference>
<dbReference type="InterPro" id="IPR006115">
    <property type="entry name" value="6PGDH_NADP-bd"/>
</dbReference>
<evidence type="ECO:0000256" key="1">
    <source>
        <dbReference type="ARBA" id="ARBA00022857"/>
    </source>
</evidence>
<keyword evidence="3" id="KW-0346">Stress response</keyword>
<dbReference type="InterPro" id="IPR008927">
    <property type="entry name" value="6-PGluconate_DH-like_C_sf"/>
</dbReference>
<dbReference type="PROSITE" id="PS00895">
    <property type="entry name" value="3_HYDROXYISOBUT_DH"/>
    <property type="match status" value="1"/>
</dbReference>
<protein>
    <submittedName>
        <fullName evidence="8">NAD(P)-dependent oxidoreductase</fullName>
    </submittedName>
</protein>
<evidence type="ECO:0000259" key="6">
    <source>
        <dbReference type="Pfam" id="PF03446"/>
    </source>
</evidence>
<dbReference type="GO" id="GO:0016054">
    <property type="term" value="P:organic acid catabolic process"/>
    <property type="evidence" value="ECO:0007669"/>
    <property type="project" value="UniProtKB-ARBA"/>
</dbReference>
<dbReference type="PIRSF" id="PIRSF000103">
    <property type="entry name" value="HIBADH"/>
    <property type="match status" value="1"/>
</dbReference>
<evidence type="ECO:0000256" key="5">
    <source>
        <dbReference type="PIRSR" id="PIRSR000103-1"/>
    </source>
</evidence>
<reference evidence="8 9" key="1">
    <citation type="submission" date="2019-04" db="EMBL/GenBank/DDBJ databases">
        <title>Geobacter oryzae sp. nov., ferric-reducing bacteria isolated from paddy soil.</title>
        <authorList>
            <person name="Xu Z."/>
            <person name="Masuda Y."/>
            <person name="Itoh H."/>
            <person name="Senoo K."/>
        </authorList>
    </citation>
    <scope>NUCLEOTIDE SEQUENCE [LARGE SCALE GENOMIC DNA]</scope>
    <source>
        <strain evidence="8 9">Red111</strain>
    </source>
</reference>